<proteinExistence type="predicted"/>
<accession>A0ABW0VHT4</accession>
<reference evidence="2" key="1">
    <citation type="journal article" date="2019" name="Int. J. Syst. Evol. Microbiol.">
        <title>The Global Catalogue of Microorganisms (GCM) 10K type strain sequencing project: providing services to taxonomists for standard genome sequencing and annotation.</title>
        <authorList>
            <consortium name="The Broad Institute Genomics Platform"/>
            <consortium name="The Broad Institute Genome Sequencing Center for Infectious Disease"/>
            <person name="Wu L."/>
            <person name="Ma J."/>
        </authorList>
    </citation>
    <scope>NUCLEOTIDE SEQUENCE [LARGE SCALE GENOMIC DNA]</scope>
    <source>
        <strain evidence="2">CGMCC 4.1622</strain>
    </source>
</reference>
<name>A0ABW0VHT4_9ACTN</name>
<evidence type="ECO:0000313" key="1">
    <source>
        <dbReference type="EMBL" id="MFC5645442.1"/>
    </source>
</evidence>
<comment type="caution">
    <text evidence="1">The sequence shown here is derived from an EMBL/GenBank/DDBJ whole genome shotgun (WGS) entry which is preliminary data.</text>
</comment>
<organism evidence="1 2">
    <name type="scientific">Kitasatospora cinereorecta</name>
    <dbReference type="NCBI Taxonomy" id="285560"/>
    <lineage>
        <taxon>Bacteria</taxon>
        <taxon>Bacillati</taxon>
        <taxon>Actinomycetota</taxon>
        <taxon>Actinomycetes</taxon>
        <taxon>Kitasatosporales</taxon>
        <taxon>Streptomycetaceae</taxon>
        <taxon>Kitasatospora</taxon>
    </lineage>
</organism>
<dbReference type="Proteomes" id="UP001596066">
    <property type="component" value="Unassembled WGS sequence"/>
</dbReference>
<gene>
    <name evidence="1" type="ORF">ACFPZF_29355</name>
</gene>
<protein>
    <recommendedName>
        <fullName evidence="3">ABM domain-containing protein</fullName>
    </recommendedName>
</protein>
<keyword evidence="2" id="KW-1185">Reference proteome</keyword>
<evidence type="ECO:0008006" key="3">
    <source>
        <dbReference type="Google" id="ProtNLM"/>
    </source>
</evidence>
<evidence type="ECO:0000313" key="2">
    <source>
        <dbReference type="Proteomes" id="UP001596066"/>
    </source>
</evidence>
<dbReference type="RefSeq" id="WP_346148311.1">
    <property type="nucleotide sequence ID" value="NZ_BAAAUA010000047.1"/>
</dbReference>
<sequence>MAVIIVFDIPGGTQAQYEEVTNKMTGGRAGVRSSSDWPVPGLITHCAGPTPSGWHVTDVWESKDAFQRFVEKLAPLMQEAGMPQAEPKIYEAFNVVSS</sequence>
<dbReference type="EMBL" id="JBHSOC010000070">
    <property type="protein sequence ID" value="MFC5645442.1"/>
    <property type="molecule type" value="Genomic_DNA"/>
</dbReference>